<dbReference type="AlphaFoldDB" id="A0A1X6NY20"/>
<dbReference type="SUPFAM" id="SSF57756">
    <property type="entry name" value="Retrovirus zinc finger-like domains"/>
    <property type="match status" value="1"/>
</dbReference>
<organism evidence="4 5">
    <name type="scientific">Porphyra umbilicalis</name>
    <name type="common">Purple laver</name>
    <name type="synonym">Red alga</name>
    <dbReference type="NCBI Taxonomy" id="2786"/>
    <lineage>
        <taxon>Eukaryota</taxon>
        <taxon>Rhodophyta</taxon>
        <taxon>Bangiophyceae</taxon>
        <taxon>Bangiales</taxon>
        <taxon>Bangiaceae</taxon>
        <taxon>Porphyra</taxon>
    </lineage>
</organism>
<dbReference type="PROSITE" id="PS50158">
    <property type="entry name" value="ZF_CCHC"/>
    <property type="match status" value="1"/>
</dbReference>
<dbReference type="InterPro" id="IPR001878">
    <property type="entry name" value="Znf_CCHC"/>
</dbReference>
<dbReference type="GO" id="GO:0008270">
    <property type="term" value="F:zinc ion binding"/>
    <property type="evidence" value="ECO:0007669"/>
    <property type="project" value="UniProtKB-KW"/>
</dbReference>
<evidence type="ECO:0000313" key="5">
    <source>
        <dbReference type="Proteomes" id="UP000218209"/>
    </source>
</evidence>
<keyword evidence="5" id="KW-1185">Reference proteome</keyword>
<evidence type="ECO:0000313" key="4">
    <source>
        <dbReference type="EMBL" id="OSX73440.1"/>
    </source>
</evidence>
<dbReference type="OrthoDB" id="3268436at2759"/>
<dbReference type="GO" id="GO:0003676">
    <property type="term" value="F:nucleic acid binding"/>
    <property type="evidence" value="ECO:0007669"/>
    <property type="project" value="InterPro"/>
</dbReference>
<sequence>PNTKFARNKDRAARSNKRSLFSGKPGTIEAWCSHMDAYVSGSEPDEACRIALFTWWQSYCTTTGIPDWDMPRSCLVRRFNLLKKVQAAQNELHSWRQLNDVGTFNKTFLRNVMDIPDITESEKIYRYSHGLKRAIWEPLCIRTYVNLESLMIDALRMENAKAGAFRSQGGRSRHPTTQADRGVAPMDLSSINVAQLTRKERQRCMNEGLCLRCREKRHLAKDCPKGRRNWSSL</sequence>
<protein>
    <recommendedName>
        <fullName evidence="3">CCHC-type domain-containing protein</fullName>
    </recommendedName>
</protein>
<gene>
    <name evidence="4" type="ORF">BU14_0347s0004</name>
</gene>
<name>A0A1X6NY20_PORUM</name>
<evidence type="ECO:0000259" key="3">
    <source>
        <dbReference type="PROSITE" id="PS50158"/>
    </source>
</evidence>
<dbReference type="SMART" id="SM00343">
    <property type="entry name" value="ZnF_C2HC"/>
    <property type="match status" value="1"/>
</dbReference>
<dbReference type="EMBL" id="KV918996">
    <property type="protein sequence ID" value="OSX73440.1"/>
    <property type="molecule type" value="Genomic_DNA"/>
</dbReference>
<keyword evidence="1" id="KW-0479">Metal-binding</keyword>
<dbReference type="Proteomes" id="UP000218209">
    <property type="component" value="Unassembled WGS sequence"/>
</dbReference>
<reference evidence="4 5" key="1">
    <citation type="submission" date="2017-03" db="EMBL/GenBank/DDBJ databases">
        <title>WGS assembly of Porphyra umbilicalis.</title>
        <authorList>
            <person name="Brawley S.H."/>
            <person name="Blouin N.A."/>
            <person name="Ficko-Blean E."/>
            <person name="Wheeler G.L."/>
            <person name="Lohr M."/>
            <person name="Goodson H.V."/>
            <person name="Jenkins J.W."/>
            <person name="Blaby-Haas C.E."/>
            <person name="Helliwell K.E."/>
            <person name="Chan C."/>
            <person name="Marriage T."/>
            <person name="Bhattacharya D."/>
            <person name="Klein A.S."/>
            <person name="Badis Y."/>
            <person name="Brodie J."/>
            <person name="Cao Y."/>
            <person name="Collen J."/>
            <person name="Dittami S.M."/>
            <person name="Gachon C.M."/>
            <person name="Green B.R."/>
            <person name="Karpowicz S."/>
            <person name="Kim J.W."/>
            <person name="Kudahl U."/>
            <person name="Lin S."/>
            <person name="Michel G."/>
            <person name="Mittag M."/>
            <person name="Olson B.J."/>
            <person name="Pangilinan J."/>
            <person name="Peng Y."/>
            <person name="Qiu H."/>
            <person name="Shu S."/>
            <person name="Singer J.T."/>
            <person name="Smith A.G."/>
            <person name="Sprecher B.N."/>
            <person name="Wagner V."/>
            <person name="Wang W."/>
            <person name="Wang Z.-Y."/>
            <person name="Yan J."/>
            <person name="Yarish C."/>
            <person name="Zoeuner-Riek S."/>
            <person name="Zhuang Y."/>
            <person name="Zou Y."/>
            <person name="Lindquist E.A."/>
            <person name="Grimwood J."/>
            <person name="Barry K."/>
            <person name="Rokhsar D.S."/>
            <person name="Schmutz J."/>
            <person name="Stiller J.W."/>
            <person name="Grossman A.R."/>
            <person name="Prochnik S.E."/>
        </authorList>
    </citation>
    <scope>NUCLEOTIDE SEQUENCE [LARGE SCALE GENOMIC DNA]</scope>
    <source>
        <strain evidence="4">4086291</strain>
    </source>
</reference>
<feature type="non-terminal residue" evidence="4">
    <location>
        <position position="233"/>
    </location>
</feature>
<dbReference type="InterPro" id="IPR036875">
    <property type="entry name" value="Znf_CCHC_sf"/>
</dbReference>
<accession>A0A1X6NY20</accession>
<evidence type="ECO:0000256" key="1">
    <source>
        <dbReference type="PROSITE-ProRule" id="PRU00047"/>
    </source>
</evidence>
<feature type="domain" description="CCHC-type" evidence="3">
    <location>
        <begin position="210"/>
        <end position="225"/>
    </location>
</feature>
<evidence type="ECO:0000256" key="2">
    <source>
        <dbReference type="SAM" id="MobiDB-lite"/>
    </source>
</evidence>
<proteinExistence type="predicted"/>
<keyword evidence="1" id="KW-0862">Zinc</keyword>
<feature type="region of interest" description="Disordered" evidence="2">
    <location>
        <begin position="164"/>
        <end position="184"/>
    </location>
</feature>
<feature type="non-terminal residue" evidence="4">
    <location>
        <position position="1"/>
    </location>
</feature>
<keyword evidence="1" id="KW-0863">Zinc-finger</keyword>